<dbReference type="WBParaSite" id="MhA1_Contig141.frz3.gene12">
    <property type="protein sequence ID" value="MhA1_Contig141.frz3.gene12"/>
    <property type="gene ID" value="MhA1_Contig141.frz3.gene12"/>
</dbReference>
<evidence type="ECO:0000313" key="2">
    <source>
        <dbReference type="WBParaSite" id="MhA1_Contig141.frz3.gene12"/>
    </source>
</evidence>
<proteinExistence type="predicted"/>
<dbReference type="Proteomes" id="UP000095281">
    <property type="component" value="Unplaced"/>
</dbReference>
<protein>
    <submittedName>
        <fullName evidence="2">F-box domain-containing protein</fullName>
    </submittedName>
</protein>
<name>A0A1I8B682_MELHA</name>
<sequence>MALKLQYKHSHQRSKTLPMPIELLVDIFRSLNTTKEIAPSFTSDNFNATSNKNKYVRLRNFNRLKIWWELQVEDLLTSSAIIYIVARNAFLNRKKVGIRISN</sequence>
<dbReference type="AlphaFoldDB" id="A0A1I8B682"/>
<reference evidence="2" key="1">
    <citation type="submission" date="2016-11" db="UniProtKB">
        <authorList>
            <consortium name="WormBaseParasite"/>
        </authorList>
    </citation>
    <scope>IDENTIFICATION</scope>
</reference>
<evidence type="ECO:0000313" key="1">
    <source>
        <dbReference type="Proteomes" id="UP000095281"/>
    </source>
</evidence>
<accession>A0A1I8B682</accession>
<keyword evidence="1" id="KW-1185">Reference proteome</keyword>
<organism evidence="1 2">
    <name type="scientific">Meloidogyne hapla</name>
    <name type="common">Root-knot nematode worm</name>
    <dbReference type="NCBI Taxonomy" id="6305"/>
    <lineage>
        <taxon>Eukaryota</taxon>
        <taxon>Metazoa</taxon>
        <taxon>Ecdysozoa</taxon>
        <taxon>Nematoda</taxon>
        <taxon>Chromadorea</taxon>
        <taxon>Rhabditida</taxon>
        <taxon>Tylenchina</taxon>
        <taxon>Tylenchomorpha</taxon>
        <taxon>Tylenchoidea</taxon>
        <taxon>Meloidogynidae</taxon>
        <taxon>Meloidogyninae</taxon>
        <taxon>Meloidogyne</taxon>
    </lineage>
</organism>